<keyword evidence="10" id="KW-1185">Reference proteome</keyword>
<accession>A0A2I4CU13</accession>
<dbReference type="GO" id="GO:0005576">
    <property type="term" value="C:extracellular region"/>
    <property type="evidence" value="ECO:0007669"/>
    <property type="project" value="UniProtKB-SubCell"/>
</dbReference>
<sequence length="483" mass="55412">MQRMTWSVCAILFLCLWQESHCRSSREAQRTKEPFFKRTKRAVDADAKCSYTFLVPEQRITGPICASTTGPEPDKDRVTHMDIADVREVLNKQRREIETLQLVVEVDGNLVNEMKLLRKESRNMNSRVTQLYMQLLHEIIRKRDNSLELVQLENRVLNVTSEMMRLASRYKELEVRFATMAGVVNNQSILISALEEQCLRTLGRSELPPVPPLVQVVPENIPVDNRFTNEIVTKNRAFPRGSRRESPTANPFGIDPPPPQGTLTSDGPFKDCYQVRQAGYTTSGMYLLKTDNSDRLIQAWCEHSLDNGGWTVLQRRRDGSVNFFRNWENYKKGFGNIDGEHWLGLENIFSLAKQGNYKLMTELEDWMGKKVYAEYSSFHLESESEGYKLRLGTYQGNAGDSFSSNNGKAFTTLDRDKDAFTGNCAHYHKGGWWYNACGQTNLNGVWYNGGVYRSKFQDGIFWADYGGGFYSLKSVRLMIRPID</sequence>
<dbReference type="InterPro" id="IPR014716">
    <property type="entry name" value="Fibrinogen_a/b/g_C_1"/>
</dbReference>
<dbReference type="Pfam" id="PF00147">
    <property type="entry name" value="Fibrinogen_C"/>
    <property type="match status" value="1"/>
</dbReference>
<keyword evidence="4" id="KW-0175">Coiled coil</keyword>
<name>A0A2I4CU13_AUSLI</name>
<reference evidence="11" key="1">
    <citation type="submission" date="2025-08" db="UniProtKB">
        <authorList>
            <consortium name="RefSeq"/>
        </authorList>
    </citation>
    <scope>IDENTIFICATION</scope>
    <source>
        <strain evidence="11">Quisiro</strain>
        <tissue evidence="11">Liver</tissue>
    </source>
</reference>
<dbReference type="STRING" id="52670.A0A2I4CU13"/>
<dbReference type="OrthoDB" id="7735550at2759"/>
<keyword evidence="3 8" id="KW-0732">Signal</keyword>
<dbReference type="AlphaFoldDB" id="A0A2I4CU13"/>
<proteinExistence type="predicted"/>
<feature type="signal peptide" evidence="8">
    <location>
        <begin position="1"/>
        <end position="22"/>
    </location>
</feature>
<dbReference type="CDD" id="cd00087">
    <property type="entry name" value="FReD"/>
    <property type="match status" value="1"/>
</dbReference>
<dbReference type="InterPro" id="IPR037579">
    <property type="entry name" value="FIB_ANG-like"/>
</dbReference>
<dbReference type="FunFam" id="3.90.215.10:FF:000001">
    <property type="entry name" value="Tenascin isoform 1"/>
    <property type="match status" value="1"/>
</dbReference>
<feature type="region of interest" description="Disordered" evidence="7">
    <location>
        <begin position="237"/>
        <end position="268"/>
    </location>
</feature>
<evidence type="ECO:0000256" key="6">
    <source>
        <dbReference type="ARBA" id="ARBA00023180"/>
    </source>
</evidence>
<keyword evidence="2" id="KW-0964">Secreted</keyword>
<dbReference type="GO" id="GO:0007596">
    <property type="term" value="P:blood coagulation"/>
    <property type="evidence" value="ECO:0007669"/>
    <property type="project" value="InterPro"/>
</dbReference>
<evidence type="ECO:0000256" key="1">
    <source>
        <dbReference type="ARBA" id="ARBA00004613"/>
    </source>
</evidence>
<evidence type="ECO:0000313" key="11">
    <source>
        <dbReference type="RefSeq" id="XP_013883480.1"/>
    </source>
</evidence>
<keyword evidence="5" id="KW-1015">Disulfide bond</keyword>
<dbReference type="InParanoid" id="A0A2I4CU13"/>
<dbReference type="CTD" id="544656"/>
<keyword evidence="6" id="KW-0325">Glycoprotein</keyword>
<evidence type="ECO:0000259" key="9">
    <source>
        <dbReference type="PROSITE" id="PS51406"/>
    </source>
</evidence>
<evidence type="ECO:0000256" key="3">
    <source>
        <dbReference type="ARBA" id="ARBA00022729"/>
    </source>
</evidence>
<evidence type="ECO:0000256" key="5">
    <source>
        <dbReference type="ARBA" id="ARBA00023157"/>
    </source>
</evidence>
<dbReference type="PANTHER" id="PTHR47221:SF6">
    <property type="entry name" value="FIBRINOGEN ALPHA CHAIN"/>
    <property type="match status" value="1"/>
</dbReference>
<dbReference type="InterPro" id="IPR036056">
    <property type="entry name" value="Fibrinogen-like_C"/>
</dbReference>
<dbReference type="PANTHER" id="PTHR47221">
    <property type="entry name" value="FIBRINOGEN ALPHA CHAIN"/>
    <property type="match status" value="1"/>
</dbReference>
<evidence type="ECO:0000313" key="10">
    <source>
        <dbReference type="Proteomes" id="UP000192220"/>
    </source>
</evidence>
<dbReference type="PROSITE" id="PS51406">
    <property type="entry name" value="FIBRINOGEN_C_2"/>
    <property type="match status" value="1"/>
</dbReference>
<dbReference type="KEGG" id="alim:106532039"/>
<dbReference type="SUPFAM" id="SSF56496">
    <property type="entry name" value="Fibrinogen C-terminal domain-like"/>
    <property type="match status" value="1"/>
</dbReference>
<evidence type="ECO:0000256" key="2">
    <source>
        <dbReference type="ARBA" id="ARBA00022525"/>
    </source>
</evidence>
<dbReference type="SMART" id="SM00186">
    <property type="entry name" value="FBG"/>
    <property type="match status" value="1"/>
</dbReference>
<dbReference type="InterPro" id="IPR002181">
    <property type="entry name" value="Fibrinogen_a/b/g_C_dom"/>
</dbReference>
<evidence type="ECO:0000256" key="4">
    <source>
        <dbReference type="ARBA" id="ARBA00023054"/>
    </source>
</evidence>
<feature type="chain" id="PRO_5014175623" evidence="8">
    <location>
        <begin position="23"/>
        <end position="483"/>
    </location>
</feature>
<protein>
    <submittedName>
        <fullName evidence="11">Angiopoietin-related protein 1a</fullName>
    </submittedName>
</protein>
<evidence type="ECO:0000256" key="8">
    <source>
        <dbReference type="SAM" id="SignalP"/>
    </source>
</evidence>
<dbReference type="Gene3D" id="3.90.215.10">
    <property type="entry name" value="Gamma Fibrinogen, chain A, domain 1"/>
    <property type="match status" value="1"/>
</dbReference>
<feature type="domain" description="Fibrinogen C-terminal" evidence="9">
    <location>
        <begin position="263"/>
        <end position="483"/>
    </location>
</feature>
<comment type="subcellular location">
    <subcellularLocation>
        <location evidence="1">Secreted</location>
    </subcellularLocation>
</comment>
<dbReference type="Proteomes" id="UP000192220">
    <property type="component" value="Unplaced"/>
</dbReference>
<evidence type="ECO:0000256" key="7">
    <source>
        <dbReference type="SAM" id="MobiDB-lite"/>
    </source>
</evidence>
<organism evidence="10 11">
    <name type="scientific">Austrofundulus limnaeus</name>
    <name type="common">Annual killifish</name>
    <dbReference type="NCBI Taxonomy" id="52670"/>
    <lineage>
        <taxon>Eukaryota</taxon>
        <taxon>Metazoa</taxon>
        <taxon>Chordata</taxon>
        <taxon>Craniata</taxon>
        <taxon>Vertebrata</taxon>
        <taxon>Euteleostomi</taxon>
        <taxon>Actinopterygii</taxon>
        <taxon>Neopterygii</taxon>
        <taxon>Teleostei</taxon>
        <taxon>Neoteleostei</taxon>
        <taxon>Acanthomorphata</taxon>
        <taxon>Ovalentaria</taxon>
        <taxon>Atherinomorphae</taxon>
        <taxon>Cyprinodontiformes</taxon>
        <taxon>Rivulidae</taxon>
        <taxon>Austrofundulus</taxon>
    </lineage>
</organism>
<gene>
    <name evidence="11" type="primary">angptl1a</name>
</gene>
<dbReference type="RefSeq" id="XP_013883480.1">
    <property type="nucleotide sequence ID" value="XM_014028026.1"/>
</dbReference>